<dbReference type="AlphaFoldDB" id="A0A1Q9DHM8"/>
<reference evidence="1 2" key="1">
    <citation type="submission" date="2016-02" db="EMBL/GenBank/DDBJ databases">
        <title>Genome analysis of coral dinoflagellate symbionts highlights evolutionary adaptations to a symbiotic lifestyle.</title>
        <authorList>
            <person name="Aranda M."/>
            <person name="Li Y."/>
            <person name="Liew Y.J."/>
            <person name="Baumgarten S."/>
            <person name="Simakov O."/>
            <person name="Wilson M."/>
            <person name="Piel J."/>
            <person name="Ashoor H."/>
            <person name="Bougouffa S."/>
            <person name="Bajic V.B."/>
            <person name="Ryu T."/>
            <person name="Ravasi T."/>
            <person name="Bayer T."/>
            <person name="Micklem G."/>
            <person name="Kim H."/>
            <person name="Bhak J."/>
            <person name="Lajeunesse T.C."/>
            <person name="Voolstra C.R."/>
        </authorList>
    </citation>
    <scope>NUCLEOTIDE SEQUENCE [LARGE SCALE GENOMIC DNA]</scope>
    <source>
        <strain evidence="1 2">CCMP2467</strain>
    </source>
</reference>
<keyword evidence="2" id="KW-1185">Reference proteome</keyword>
<organism evidence="1 2">
    <name type="scientific">Symbiodinium microadriaticum</name>
    <name type="common">Dinoflagellate</name>
    <name type="synonym">Zooxanthella microadriatica</name>
    <dbReference type="NCBI Taxonomy" id="2951"/>
    <lineage>
        <taxon>Eukaryota</taxon>
        <taxon>Sar</taxon>
        <taxon>Alveolata</taxon>
        <taxon>Dinophyceae</taxon>
        <taxon>Suessiales</taxon>
        <taxon>Symbiodiniaceae</taxon>
        <taxon>Symbiodinium</taxon>
    </lineage>
</organism>
<sequence length="94" mass="10738">MTEFKSAYFLSPKGNFVVSFDMASSNCVLGYGLDDWESCSGPWNLPARNYWWSWNEVSALWWSKVSLELEYSNLESEEPEVSSVIQPLTECPLA</sequence>
<protein>
    <submittedName>
        <fullName evidence="1">Uncharacterized protein</fullName>
    </submittedName>
</protein>
<gene>
    <name evidence="1" type="ORF">AK812_SmicGene23303</name>
</gene>
<comment type="caution">
    <text evidence="1">The sequence shown here is derived from an EMBL/GenBank/DDBJ whole genome shotgun (WGS) entry which is preliminary data.</text>
</comment>
<evidence type="ECO:0000313" key="2">
    <source>
        <dbReference type="Proteomes" id="UP000186817"/>
    </source>
</evidence>
<proteinExistence type="predicted"/>
<dbReference type="EMBL" id="LSRX01000534">
    <property type="protein sequence ID" value="OLP94659.1"/>
    <property type="molecule type" value="Genomic_DNA"/>
</dbReference>
<name>A0A1Q9DHM8_SYMMI</name>
<accession>A0A1Q9DHM8</accession>
<evidence type="ECO:0000313" key="1">
    <source>
        <dbReference type="EMBL" id="OLP94659.1"/>
    </source>
</evidence>
<dbReference type="Proteomes" id="UP000186817">
    <property type="component" value="Unassembled WGS sequence"/>
</dbReference>